<comment type="caution">
    <text evidence="3">The sequence shown here is derived from an EMBL/GenBank/DDBJ whole genome shotgun (WGS) entry which is preliminary data.</text>
</comment>
<dbReference type="RefSeq" id="WP_256613908.1">
    <property type="nucleotide sequence ID" value="NZ_JANIBK010000011.1"/>
</dbReference>
<comment type="similarity">
    <text evidence="1">Belongs to the UPF0337 (CsbD) family.</text>
</comment>
<reference evidence="3 4" key="1">
    <citation type="submission" date="2022-07" db="EMBL/GenBank/DDBJ databases">
        <title>Methylomonas rivi sp. nov., Methylomonas rosea sp. nov., Methylomonas aureus sp. nov. and Methylomonas subterranea sp. nov., four novel methanotrophs isolated from a freshwater creek and the deep terrestrial subsurface.</title>
        <authorList>
            <person name="Abin C."/>
            <person name="Sankaranarayanan K."/>
            <person name="Garner C."/>
            <person name="Sindelar R."/>
            <person name="Kotary K."/>
            <person name="Garner R."/>
            <person name="Barclay S."/>
            <person name="Lawson P."/>
            <person name="Krumholz L."/>
        </authorList>
    </citation>
    <scope>NUCLEOTIDE SEQUENCE [LARGE SCALE GENOMIC DNA]</scope>
    <source>
        <strain evidence="3 4">WSC-6</strain>
    </source>
</reference>
<evidence type="ECO:0000313" key="3">
    <source>
        <dbReference type="EMBL" id="MCQ8127578.1"/>
    </source>
</evidence>
<dbReference type="InterPro" id="IPR008462">
    <property type="entry name" value="CsbD"/>
</dbReference>
<dbReference type="EMBL" id="JANIBK010000011">
    <property type="protein sequence ID" value="MCQ8127578.1"/>
    <property type="molecule type" value="Genomic_DNA"/>
</dbReference>
<protein>
    <submittedName>
        <fullName evidence="3">CsbD family protein</fullName>
    </submittedName>
</protein>
<gene>
    <name evidence="3" type="ORF">NP596_03820</name>
</gene>
<organism evidence="3 4">
    <name type="scientific">Methylomonas rivi</name>
    <dbReference type="NCBI Taxonomy" id="2952226"/>
    <lineage>
        <taxon>Bacteria</taxon>
        <taxon>Pseudomonadati</taxon>
        <taxon>Pseudomonadota</taxon>
        <taxon>Gammaproteobacteria</taxon>
        <taxon>Methylococcales</taxon>
        <taxon>Methylococcaceae</taxon>
        <taxon>Methylomonas</taxon>
    </lineage>
</organism>
<evidence type="ECO:0000313" key="4">
    <source>
        <dbReference type="Proteomes" id="UP001524586"/>
    </source>
</evidence>
<accession>A0ABT1U1Y3</accession>
<dbReference type="SUPFAM" id="SSF69047">
    <property type="entry name" value="Hypothetical protein YjbJ"/>
    <property type="match status" value="1"/>
</dbReference>
<feature type="domain" description="CsbD-like" evidence="2">
    <location>
        <begin position="4"/>
        <end position="56"/>
    </location>
</feature>
<proteinExistence type="inferred from homology"/>
<keyword evidence="4" id="KW-1185">Reference proteome</keyword>
<dbReference type="Gene3D" id="1.10.1470.10">
    <property type="entry name" value="YjbJ"/>
    <property type="match status" value="1"/>
</dbReference>
<dbReference type="Proteomes" id="UP001524586">
    <property type="component" value="Unassembled WGS sequence"/>
</dbReference>
<name>A0ABT1U1Y3_9GAMM</name>
<dbReference type="InterPro" id="IPR036629">
    <property type="entry name" value="YjbJ_sf"/>
</dbReference>
<evidence type="ECO:0000259" key="2">
    <source>
        <dbReference type="Pfam" id="PF05532"/>
    </source>
</evidence>
<evidence type="ECO:0000256" key="1">
    <source>
        <dbReference type="ARBA" id="ARBA00009129"/>
    </source>
</evidence>
<dbReference type="Pfam" id="PF05532">
    <property type="entry name" value="CsbD"/>
    <property type="match status" value="1"/>
</dbReference>
<sequence length="58" mass="6361">MNKDQVKGRVEEAKGNVKEAIGKITDDETLEVEGTLQKTLGKVRAGFGDLKEDIKKSD</sequence>